<dbReference type="Proteomes" id="UP000576368">
    <property type="component" value="Unassembled WGS sequence"/>
</dbReference>
<dbReference type="GeneID" id="86892564"/>
<reference evidence="1 3" key="2">
    <citation type="submission" date="2020-03" db="EMBL/GenBank/DDBJ databases">
        <title>Genomic Encyclopedia of Type Strains, Phase IV (KMG-IV): sequencing the most valuable type-strain genomes for metagenomic binning, comparative biology and taxonomic classification.</title>
        <authorList>
            <person name="Goeker M."/>
        </authorList>
    </citation>
    <scope>NUCLEOTIDE SEQUENCE [LARGE SCALE GENOMIC DNA]</scope>
    <source>
        <strain evidence="1 3">DSM 105722</strain>
    </source>
</reference>
<evidence type="ECO:0000313" key="1">
    <source>
        <dbReference type="EMBL" id="NJC17731.1"/>
    </source>
</evidence>
<evidence type="ECO:0008006" key="5">
    <source>
        <dbReference type="Google" id="ProtNLM"/>
    </source>
</evidence>
<accession>A0A7X5YDD7</accession>
<protein>
    <recommendedName>
        <fullName evidence="5">XRE family transcriptional regulator</fullName>
    </recommendedName>
</protein>
<reference evidence="2 4" key="1">
    <citation type="submission" date="2019-09" db="EMBL/GenBank/DDBJ databases">
        <title>Butyricimonas paravirosa DSM 105722 (=214-4 = JCM 18677 = CCUG 65563).</title>
        <authorList>
            <person name="Le Roy T."/>
            <person name="Cani P.D."/>
        </authorList>
    </citation>
    <scope>NUCLEOTIDE SEQUENCE [LARGE SCALE GENOMIC DNA]</scope>
    <source>
        <strain evidence="2 4">DSM 105722</strain>
    </source>
</reference>
<evidence type="ECO:0000313" key="3">
    <source>
        <dbReference type="Proteomes" id="UP000576368"/>
    </source>
</evidence>
<evidence type="ECO:0000313" key="2">
    <source>
        <dbReference type="EMBL" id="WOF13434.1"/>
    </source>
</evidence>
<sequence>MYIAKYYNISYEKFFPTIDTSYANFKGKAKNTALTSDTIANILSKYPEINITWILTGEGEMLLPNNPKIHNEDKSDNITLSREVFDLIKNQAEAILSQQKTIENLASKVKEPIVPQEGNAMNADAAGFSEK</sequence>
<name>A0A7X5YDD7_9BACT</name>
<keyword evidence="4" id="KW-1185">Reference proteome</keyword>
<dbReference type="AlphaFoldDB" id="A0A7X5YDD7"/>
<dbReference type="EMBL" id="JAATLI010000004">
    <property type="protein sequence ID" value="NJC17731.1"/>
    <property type="molecule type" value="Genomic_DNA"/>
</dbReference>
<proteinExistence type="predicted"/>
<dbReference type="Proteomes" id="UP001302374">
    <property type="component" value="Chromosome"/>
</dbReference>
<dbReference type="RefSeq" id="WP_118303462.1">
    <property type="nucleotide sequence ID" value="NZ_BMPA01000004.1"/>
</dbReference>
<gene>
    <name evidence="2" type="ORF">F1644_14690</name>
    <name evidence="1" type="ORF">GGR15_001346</name>
</gene>
<dbReference type="EMBL" id="CP043839">
    <property type="protein sequence ID" value="WOF13434.1"/>
    <property type="molecule type" value="Genomic_DNA"/>
</dbReference>
<evidence type="ECO:0000313" key="4">
    <source>
        <dbReference type="Proteomes" id="UP001302374"/>
    </source>
</evidence>
<organism evidence="1 3">
    <name type="scientific">Butyricimonas paravirosa</name>
    <dbReference type="NCBI Taxonomy" id="1472417"/>
    <lineage>
        <taxon>Bacteria</taxon>
        <taxon>Pseudomonadati</taxon>
        <taxon>Bacteroidota</taxon>
        <taxon>Bacteroidia</taxon>
        <taxon>Bacteroidales</taxon>
        <taxon>Odoribacteraceae</taxon>
        <taxon>Butyricimonas</taxon>
    </lineage>
</organism>